<dbReference type="PANTHER" id="PTHR23310:SF62">
    <property type="entry name" value="ACYL-COA BINDING PROTEIN 1, ISOFORM A"/>
    <property type="match status" value="1"/>
</dbReference>
<dbReference type="PROSITE" id="PS00880">
    <property type="entry name" value="ACB_1"/>
    <property type="match status" value="1"/>
</dbReference>
<dbReference type="PANTHER" id="PTHR23310">
    <property type="entry name" value="ACYL-COA-BINDING PROTEIN, ACBP"/>
    <property type="match status" value="1"/>
</dbReference>
<reference evidence="4 5" key="1">
    <citation type="submission" date="2024-04" db="EMBL/GenBank/DDBJ databases">
        <authorList>
            <consortium name="Genoscope - CEA"/>
            <person name="William W."/>
        </authorList>
    </citation>
    <scope>NUCLEOTIDE SEQUENCE [LARGE SCALE GENOMIC DNA]</scope>
</reference>
<evidence type="ECO:0000313" key="5">
    <source>
        <dbReference type="Proteomes" id="UP001497497"/>
    </source>
</evidence>
<dbReference type="Proteomes" id="UP001497497">
    <property type="component" value="Unassembled WGS sequence"/>
</dbReference>
<proteinExistence type="inferred from homology"/>
<dbReference type="CDD" id="cd00435">
    <property type="entry name" value="ACBP"/>
    <property type="match status" value="1"/>
</dbReference>
<organism evidence="4 5">
    <name type="scientific">Lymnaea stagnalis</name>
    <name type="common">Great pond snail</name>
    <name type="synonym">Helix stagnalis</name>
    <dbReference type="NCBI Taxonomy" id="6523"/>
    <lineage>
        <taxon>Eukaryota</taxon>
        <taxon>Metazoa</taxon>
        <taxon>Spiralia</taxon>
        <taxon>Lophotrochozoa</taxon>
        <taxon>Mollusca</taxon>
        <taxon>Gastropoda</taxon>
        <taxon>Heterobranchia</taxon>
        <taxon>Euthyneura</taxon>
        <taxon>Panpulmonata</taxon>
        <taxon>Hygrophila</taxon>
        <taxon>Lymnaeoidea</taxon>
        <taxon>Lymnaeidae</taxon>
        <taxon>Lymnaea</taxon>
    </lineage>
</organism>
<evidence type="ECO:0000259" key="3">
    <source>
        <dbReference type="PROSITE" id="PS51228"/>
    </source>
</evidence>
<gene>
    <name evidence="4" type="ORF">GSLYS_00014717001</name>
</gene>
<dbReference type="GO" id="GO:0006631">
    <property type="term" value="P:fatty acid metabolic process"/>
    <property type="evidence" value="ECO:0007669"/>
    <property type="project" value="TreeGrafter"/>
</dbReference>
<dbReference type="PRINTS" id="PR00689">
    <property type="entry name" value="ACOABINDINGP"/>
</dbReference>
<comment type="similarity">
    <text evidence="1">Belongs to the ACBP family.</text>
</comment>
<dbReference type="GO" id="GO:0000062">
    <property type="term" value="F:fatty-acyl-CoA binding"/>
    <property type="evidence" value="ECO:0007669"/>
    <property type="project" value="InterPro"/>
</dbReference>
<evidence type="ECO:0000256" key="1">
    <source>
        <dbReference type="ARBA" id="ARBA00005567"/>
    </source>
</evidence>
<dbReference type="AlphaFoldDB" id="A0AAV2I3B1"/>
<dbReference type="SUPFAM" id="SSF47027">
    <property type="entry name" value="Acyl-CoA binding protein"/>
    <property type="match status" value="1"/>
</dbReference>
<name>A0AAV2I3B1_LYMST</name>
<dbReference type="InterPro" id="IPR022408">
    <property type="entry name" value="Acyl-CoA-binding_prot_CS"/>
</dbReference>
<protein>
    <recommendedName>
        <fullName evidence="3">ACB domain-containing protein</fullName>
    </recommendedName>
</protein>
<comment type="caution">
    <text evidence="4">The sequence shown here is derived from an EMBL/GenBank/DDBJ whole genome shotgun (WGS) entry which is preliminary data.</text>
</comment>
<dbReference type="InterPro" id="IPR035984">
    <property type="entry name" value="Acyl-CoA-binding_sf"/>
</dbReference>
<sequence length="88" mass="9866">MADLDAQFNAAAEEVKKLTKDPSDEEKLTLYGLFKQVTVGDCNTGRPGMFDLKGKAKWDAWNALKGKSKVDAQNEYVNHVEELKNKYA</sequence>
<dbReference type="FunFam" id="1.20.80.10:FF:000010">
    <property type="entry name" value="Acyl-CoA-binding domain-containing protein 5"/>
    <property type="match status" value="1"/>
</dbReference>
<dbReference type="PROSITE" id="PS51228">
    <property type="entry name" value="ACB_2"/>
    <property type="match status" value="1"/>
</dbReference>
<dbReference type="EMBL" id="CAXITT010000413">
    <property type="protein sequence ID" value="CAL1541075.1"/>
    <property type="molecule type" value="Genomic_DNA"/>
</dbReference>
<dbReference type="Gene3D" id="1.20.80.10">
    <property type="match status" value="1"/>
</dbReference>
<dbReference type="InterPro" id="IPR000582">
    <property type="entry name" value="Acyl-CoA-binding_protein"/>
</dbReference>
<keyword evidence="5" id="KW-1185">Reference proteome</keyword>
<accession>A0AAV2I3B1</accession>
<dbReference type="InterPro" id="IPR014352">
    <property type="entry name" value="FERM/acyl-CoA-bd_prot_sf"/>
</dbReference>
<feature type="domain" description="ACB" evidence="3">
    <location>
        <begin position="4"/>
        <end position="88"/>
    </location>
</feature>
<dbReference type="Pfam" id="PF00887">
    <property type="entry name" value="ACBP"/>
    <property type="match status" value="1"/>
</dbReference>
<evidence type="ECO:0000256" key="2">
    <source>
        <dbReference type="ARBA" id="ARBA00023121"/>
    </source>
</evidence>
<evidence type="ECO:0000313" key="4">
    <source>
        <dbReference type="EMBL" id="CAL1541075.1"/>
    </source>
</evidence>
<keyword evidence="2" id="KW-0446">Lipid-binding</keyword>